<name>A0A067C4R6_SAPPC</name>
<organism evidence="2 3">
    <name type="scientific">Saprolegnia parasitica (strain CBS 223.65)</name>
    <dbReference type="NCBI Taxonomy" id="695850"/>
    <lineage>
        <taxon>Eukaryota</taxon>
        <taxon>Sar</taxon>
        <taxon>Stramenopiles</taxon>
        <taxon>Oomycota</taxon>
        <taxon>Saprolegniomycetes</taxon>
        <taxon>Saprolegniales</taxon>
        <taxon>Saprolegniaceae</taxon>
        <taxon>Saprolegnia</taxon>
    </lineage>
</organism>
<protein>
    <submittedName>
        <fullName evidence="2">Uncharacterized protein</fullName>
    </submittedName>
</protein>
<dbReference type="AlphaFoldDB" id="A0A067C4R6"/>
<evidence type="ECO:0000256" key="1">
    <source>
        <dbReference type="SAM" id="Coils"/>
    </source>
</evidence>
<keyword evidence="1" id="KW-0175">Coiled coil</keyword>
<dbReference type="RefSeq" id="XP_012203558.1">
    <property type="nucleotide sequence ID" value="XM_012348168.1"/>
</dbReference>
<dbReference type="VEuPathDB" id="FungiDB:SPRG_09048"/>
<keyword evidence="3" id="KW-1185">Reference proteome</keyword>
<feature type="coiled-coil region" evidence="1">
    <location>
        <begin position="43"/>
        <end position="100"/>
    </location>
</feature>
<dbReference type="GeneID" id="24131246"/>
<dbReference type="KEGG" id="spar:SPRG_09048"/>
<evidence type="ECO:0000313" key="3">
    <source>
        <dbReference type="Proteomes" id="UP000030745"/>
    </source>
</evidence>
<dbReference type="EMBL" id="KK583229">
    <property type="protein sequence ID" value="KDO25749.1"/>
    <property type="molecule type" value="Genomic_DNA"/>
</dbReference>
<evidence type="ECO:0000313" key="2">
    <source>
        <dbReference type="EMBL" id="KDO25749.1"/>
    </source>
</evidence>
<dbReference type="OrthoDB" id="74066at2759"/>
<proteinExistence type="predicted"/>
<sequence>MPGTAEDLRSLPRGWIVLARDSKSPEEHAKYLRYCRLKQKGYRERAVSEIKQLAATAAELEARLASAKKQPRVLGWVDVAKALENDLADVRMTNKQLKRLRGLRAQLICTMQDWIGTVLAKPVGANAVSWQLTTLGADPTSRKLGIDWITRARMHNTDSMMLQYGFPSSNVPILDFDMKELENETFEYVWRDQLVIHHPHDLVLDVMRYRLDQTMKGTQWRSPDSIALEKDIVQEIGHTRYQRTLRGTLERPVEYMNFIWREFHLPERTIIVGQNITDDATLHASPQSRYMMFWYVLDRVDACQTKLRVLAISSHYFNARGYVSRDDEFALIGYKPTGADENIELARFKYHVSRMYTRTSGMFERDLDSYIAATLA</sequence>
<gene>
    <name evidence="2" type="ORF">SPRG_09048</name>
</gene>
<dbReference type="Proteomes" id="UP000030745">
    <property type="component" value="Unassembled WGS sequence"/>
</dbReference>
<accession>A0A067C4R6</accession>
<reference evidence="2 3" key="1">
    <citation type="journal article" date="2013" name="PLoS Genet.">
        <title>Distinctive expansion of potential virulence genes in the genome of the oomycete fish pathogen Saprolegnia parasitica.</title>
        <authorList>
            <person name="Jiang R.H."/>
            <person name="de Bruijn I."/>
            <person name="Haas B.J."/>
            <person name="Belmonte R."/>
            <person name="Lobach L."/>
            <person name="Christie J."/>
            <person name="van den Ackerveken G."/>
            <person name="Bottin A."/>
            <person name="Bulone V."/>
            <person name="Diaz-Moreno S.M."/>
            <person name="Dumas B."/>
            <person name="Fan L."/>
            <person name="Gaulin E."/>
            <person name="Govers F."/>
            <person name="Grenville-Briggs L.J."/>
            <person name="Horner N.R."/>
            <person name="Levin J.Z."/>
            <person name="Mammella M."/>
            <person name="Meijer H.J."/>
            <person name="Morris P."/>
            <person name="Nusbaum C."/>
            <person name="Oome S."/>
            <person name="Phillips A.J."/>
            <person name="van Rooyen D."/>
            <person name="Rzeszutek E."/>
            <person name="Saraiva M."/>
            <person name="Secombes C.J."/>
            <person name="Seidl M.F."/>
            <person name="Snel B."/>
            <person name="Stassen J.H."/>
            <person name="Sykes S."/>
            <person name="Tripathy S."/>
            <person name="van den Berg H."/>
            <person name="Vega-Arreguin J.C."/>
            <person name="Wawra S."/>
            <person name="Young S.K."/>
            <person name="Zeng Q."/>
            <person name="Dieguez-Uribeondo J."/>
            <person name="Russ C."/>
            <person name="Tyler B.M."/>
            <person name="van West P."/>
        </authorList>
    </citation>
    <scope>NUCLEOTIDE SEQUENCE [LARGE SCALE GENOMIC DNA]</scope>
    <source>
        <strain evidence="2 3">CBS 223.65</strain>
    </source>
</reference>